<dbReference type="InterPro" id="IPR021701">
    <property type="entry name" value="DUF3284"/>
</dbReference>
<reference evidence="1" key="1">
    <citation type="journal article" date="2014" name="Int. J. Syst. Evol. Microbiol.">
        <title>Complete genome sequence of Corynebacterium casei LMG S-19264T (=DSM 44701T), isolated from a smear-ripened cheese.</title>
        <authorList>
            <consortium name="US DOE Joint Genome Institute (JGI-PGF)"/>
            <person name="Walter F."/>
            <person name="Albersmeier A."/>
            <person name="Kalinowski J."/>
            <person name="Ruckert C."/>
        </authorList>
    </citation>
    <scope>NUCLEOTIDE SEQUENCE</scope>
    <source>
        <strain evidence="1">CGMCC 1.15454</strain>
    </source>
</reference>
<name>A0A9W5TXT6_9BACI</name>
<accession>A0A9W5TXT6</accession>
<keyword evidence="2" id="KW-1185">Reference proteome</keyword>
<reference evidence="1" key="2">
    <citation type="submission" date="2020-09" db="EMBL/GenBank/DDBJ databases">
        <authorList>
            <person name="Sun Q."/>
            <person name="Zhou Y."/>
        </authorList>
    </citation>
    <scope>NUCLEOTIDE SEQUENCE</scope>
    <source>
        <strain evidence="1">CGMCC 1.15454</strain>
    </source>
</reference>
<dbReference type="Proteomes" id="UP000621492">
    <property type="component" value="Unassembled WGS sequence"/>
</dbReference>
<protein>
    <recommendedName>
        <fullName evidence="3">DUF3284 domain-containing protein</fullName>
    </recommendedName>
</protein>
<proteinExistence type="predicted"/>
<evidence type="ECO:0000313" key="2">
    <source>
        <dbReference type="Proteomes" id="UP000621492"/>
    </source>
</evidence>
<gene>
    <name evidence="1" type="ORF">GCM10011409_21070</name>
</gene>
<dbReference type="EMBL" id="BMJD01000014">
    <property type="protein sequence ID" value="GGB43260.1"/>
    <property type="molecule type" value="Genomic_DNA"/>
</dbReference>
<evidence type="ECO:0000313" key="1">
    <source>
        <dbReference type="EMBL" id="GGB43260.1"/>
    </source>
</evidence>
<organism evidence="1 2">
    <name type="scientific">Lentibacillus populi</name>
    <dbReference type="NCBI Taxonomy" id="1827502"/>
    <lineage>
        <taxon>Bacteria</taxon>
        <taxon>Bacillati</taxon>
        <taxon>Bacillota</taxon>
        <taxon>Bacilli</taxon>
        <taxon>Bacillales</taxon>
        <taxon>Bacillaceae</taxon>
        <taxon>Lentibacillus</taxon>
    </lineage>
</organism>
<evidence type="ECO:0008006" key="3">
    <source>
        <dbReference type="Google" id="ProtNLM"/>
    </source>
</evidence>
<dbReference type="AlphaFoldDB" id="A0A9W5TXT6"/>
<sequence>MNLMEIVRKMNVPVEFFYKTIIDSVLSDIHSQTGKKVSEKQLTGFEYVKTFSKNSKATVRIEEVTKNNSYQYRTTSNKNDFIVAYKIRPLTEESCQLHYTEKMESFGYLQKLNDAFIGIVWSPLKKRRFKEMLKQIEASYLNGAKKSG</sequence>
<comment type="caution">
    <text evidence="1">The sequence shown here is derived from an EMBL/GenBank/DDBJ whole genome shotgun (WGS) entry which is preliminary data.</text>
</comment>
<dbReference type="Pfam" id="PF11687">
    <property type="entry name" value="DUF3284"/>
    <property type="match status" value="1"/>
</dbReference>